<dbReference type="HOGENOM" id="CLU_000445_20_15_12"/>
<dbReference type="PANTHER" id="PTHR24421">
    <property type="entry name" value="NITRATE/NITRITE SENSOR PROTEIN NARX-RELATED"/>
    <property type="match status" value="1"/>
</dbReference>
<dbReference type="OrthoDB" id="199946at2"/>
<keyword evidence="10" id="KW-1133">Transmembrane helix</keyword>
<evidence type="ECO:0000256" key="3">
    <source>
        <dbReference type="ARBA" id="ARBA00022553"/>
    </source>
</evidence>
<evidence type="ECO:0000256" key="5">
    <source>
        <dbReference type="ARBA" id="ARBA00022741"/>
    </source>
</evidence>
<organism evidence="13 14">
    <name type="scientific">Sediminispirochaeta smaragdinae (strain DSM 11293 / JCM 15392 / SEBR 4228)</name>
    <name type="common">Spirochaeta smaragdinae</name>
    <dbReference type="NCBI Taxonomy" id="573413"/>
    <lineage>
        <taxon>Bacteria</taxon>
        <taxon>Pseudomonadati</taxon>
        <taxon>Spirochaetota</taxon>
        <taxon>Spirochaetia</taxon>
        <taxon>Spirochaetales</taxon>
        <taxon>Spirochaetaceae</taxon>
        <taxon>Sediminispirochaeta</taxon>
    </lineage>
</organism>
<evidence type="ECO:0000313" key="14">
    <source>
        <dbReference type="Proteomes" id="UP000002318"/>
    </source>
</evidence>
<dbReference type="AlphaFoldDB" id="E1R8Q4"/>
<dbReference type="Pfam" id="PF02518">
    <property type="entry name" value="HATPase_c"/>
    <property type="match status" value="1"/>
</dbReference>
<protein>
    <recommendedName>
        <fullName evidence="2">histidine kinase</fullName>
        <ecNumber evidence="2">2.7.13.3</ecNumber>
    </recommendedName>
</protein>
<feature type="transmembrane region" description="Helical" evidence="10">
    <location>
        <begin position="170"/>
        <end position="195"/>
    </location>
</feature>
<keyword evidence="10" id="KW-0812">Transmembrane</keyword>
<keyword evidence="10" id="KW-0472">Membrane</keyword>
<keyword evidence="14" id="KW-1185">Reference proteome</keyword>
<keyword evidence="6 13" id="KW-0418">Kinase</keyword>
<dbReference type="KEGG" id="ssm:Spirs_2704"/>
<evidence type="ECO:0000259" key="12">
    <source>
        <dbReference type="Pfam" id="PF07730"/>
    </source>
</evidence>
<keyword evidence="9" id="KW-0175">Coiled coil</keyword>
<feature type="transmembrane region" description="Helical" evidence="10">
    <location>
        <begin position="133"/>
        <end position="150"/>
    </location>
</feature>
<dbReference type="Gene3D" id="1.20.5.1930">
    <property type="match status" value="1"/>
</dbReference>
<dbReference type="GO" id="GO:0016020">
    <property type="term" value="C:membrane"/>
    <property type="evidence" value="ECO:0007669"/>
    <property type="project" value="InterPro"/>
</dbReference>
<dbReference type="InterPro" id="IPR036890">
    <property type="entry name" value="HATPase_C_sf"/>
</dbReference>
<keyword evidence="4" id="KW-0808">Transferase</keyword>
<keyword evidence="3" id="KW-0597">Phosphoprotein</keyword>
<dbReference type="STRING" id="573413.Spirs_2704"/>
<evidence type="ECO:0000256" key="2">
    <source>
        <dbReference type="ARBA" id="ARBA00012438"/>
    </source>
</evidence>
<dbReference type="InterPro" id="IPR011712">
    <property type="entry name" value="Sig_transdc_His_kin_sub3_dim/P"/>
</dbReference>
<evidence type="ECO:0000256" key="7">
    <source>
        <dbReference type="ARBA" id="ARBA00022840"/>
    </source>
</evidence>
<evidence type="ECO:0000256" key="6">
    <source>
        <dbReference type="ARBA" id="ARBA00022777"/>
    </source>
</evidence>
<dbReference type="InterPro" id="IPR003594">
    <property type="entry name" value="HATPase_dom"/>
</dbReference>
<dbReference type="Gene3D" id="3.30.565.10">
    <property type="entry name" value="Histidine kinase-like ATPase, C-terminal domain"/>
    <property type="match status" value="1"/>
</dbReference>
<dbReference type="EC" id="2.7.13.3" evidence="2"/>
<keyword evidence="8" id="KW-0902">Two-component regulatory system</keyword>
<reference evidence="13 14" key="1">
    <citation type="journal article" date="2010" name="Stand. Genomic Sci.">
        <title>Complete genome sequence of Spirochaeta smaragdinae type strain (SEBR 4228).</title>
        <authorList>
            <person name="Mavromatis K."/>
            <person name="Yasawong M."/>
            <person name="Chertkov O."/>
            <person name="Lapidus A."/>
            <person name="Lucas S."/>
            <person name="Nolan M."/>
            <person name="Del Rio T.G."/>
            <person name="Tice H."/>
            <person name="Cheng J.F."/>
            <person name="Pitluck S."/>
            <person name="Liolios K."/>
            <person name="Ivanova N."/>
            <person name="Tapia R."/>
            <person name="Han C."/>
            <person name="Bruce D."/>
            <person name="Goodwin L."/>
            <person name="Pati A."/>
            <person name="Chen A."/>
            <person name="Palaniappan K."/>
            <person name="Land M."/>
            <person name="Hauser L."/>
            <person name="Chang Y.J."/>
            <person name="Jeffries C.D."/>
            <person name="Detter J.C."/>
            <person name="Rohde M."/>
            <person name="Brambilla E."/>
            <person name="Spring S."/>
            <person name="Goker M."/>
            <person name="Sikorski J."/>
            <person name="Woyke T."/>
            <person name="Bristow J."/>
            <person name="Eisen J.A."/>
            <person name="Markowitz V."/>
            <person name="Hugenholtz P."/>
            <person name="Klenk H.P."/>
            <person name="Kyrpides N.C."/>
        </authorList>
    </citation>
    <scope>NUCLEOTIDE SEQUENCE [LARGE SCALE GENOMIC DNA]</scope>
    <source>
        <strain evidence="14">DSM 11293 / JCM 15392 / SEBR 4228</strain>
    </source>
</reference>
<feature type="transmembrane region" description="Helical" evidence="10">
    <location>
        <begin position="12"/>
        <end position="32"/>
    </location>
</feature>
<comment type="catalytic activity">
    <reaction evidence="1">
        <text>ATP + protein L-histidine = ADP + protein N-phospho-L-histidine.</text>
        <dbReference type="EC" id="2.7.13.3"/>
    </reaction>
</comment>
<dbReference type="GO" id="GO:0005524">
    <property type="term" value="F:ATP binding"/>
    <property type="evidence" value="ECO:0007669"/>
    <property type="project" value="UniProtKB-KW"/>
</dbReference>
<feature type="domain" description="Histidine kinase/HSP90-like ATPase" evidence="11">
    <location>
        <begin position="341"/>
        <end position="428"/>
    </location>
</feature>
<dbReference type="Proteomes" id="UP000002318">
    <property type="component" value="Chromosome"/>
</dbReference>
<feature type="transmembrane region" description="Helical" evidence="10">
    <location>
        <begin position="52"/>
        <end position="74"/>
    </location>
</feature>
<accession>E1R8Q4</accession>
<feature type="domain" description="Signal transduction histidine kinase subgroup 3 dimerisation and phosphoacceptor" evidence="12">
    <location>
        <begin position="234"/>
        <end position="297"/>
    </location>
</feature>
<evidence type="ECO:0000256" key="4">
    <source>
        <dbReference type="ARBA" id="ARBA00022679"/>
    </source>
</evidence>
<feature type="coiled-coil region" evidence="9">
    <location>
        <begin position="202"/>
        <end position="229"/>
    </location>
</feature>
<dbReference type="InterPro" id="IPR050482">
    <property type="entry name" value="Sensor_HK_TwoCompSys"/>
</dbReference>
<keyword evidence="5" id="KW-0547">Nucleotide-binding</keyword>
<evidence type="ECO:0000256" key="10">
    <source>
        <dbReference type="SAM" id="Phobius"/>
    </source>
</evidence>
<gene>
    <name evidence="13" type="ordered locus">Spirs_2704</name>
</gene>
<dbReference type="CDD" id="cd16917">
    <property type="entry name" value="HATPase_UhpB-NarQ-NarX-like"/>
    <property type="match status" value="1"/>
</dbReference>
<dbReference type="GO" id="GO:0000155">
    <property type="term" value="F:phosphorelay sensor kinase activity"/>
    <property type="evidence" value="ECO:0007669"/>
    <property type="project" value="InterPro"/>
</dbReference>
<dbReference type="EMBL" id="CP002116">
    <property type="protein sequence ID" value="ADK81811.1"/>
    <property type="molecule type" value="Genomic_DNA"/>
</dbReference>
<evidence type="ECO:0000256" key="8">
    <source>
        <dbReference type="ARBA" id="ARBA00023012"/>
    </source>
</evidence>
<evidence type="ECO:0000313" key="13">
    <source>
        <dbReference type="EMBL" id="ADK81811.1"/>
    </source>
</evidence>
<feature type="transmembrane region" description="Helical" evidence="10">
    <location>
        <begin position="86"/>
        <end position="104"/>
    </location>
</feature>
<dbReference type="RefSeq" id="WP_013255272.1">
    <property type="nucleotide sequence ID" value="NC_014364.1"/>
</dbReference>
<dbReference type="SUPFAM" id="SSF55874">
    <property type="entry name" value="ATPase domain of HSP90 chaperone/DNA topoisomerase II/histidine kinase"/>
    <property type="match status" value="1"/>
</dbReference>
<evidence type="ECO:0000256" key="1">
    <source>
        <dbReference type="ARBA" id="ARBA00000085"/>
    </source>
</evidence>
<dbReference type="GO" id="GO:0046983">
    <property type="term" value="F:protein dimerization activity"/>
    <property type="evidence" value="ECO:0007669"/>
    <property type="project" value="InterPro"/>
</dbReference>
<dbReference type="PANTHER" id="PTHR24421:SF10">
    <property type="entry name" value="NITRATE_NITRITE SENSOR PROTEIN NARQ"/>
    <property type="match status" value="1"/>
</dbReference>
<evidence type="ECO:0000259" key="11">
    <source>
        <dbReference type="Pfam" id="PF02518"/>
    </source>
</evidence>
<name>E1R8Q4_SEDSS</name>
<evidence type="ECO:0000256" key="9">
    <source>
        <dbReference type="SAM" id="Coils"/>
    </source>
</evidence>
<keyword evidence="7" id="KW-0067">ATP-binding</keyword>
<dbReference type="Pfam" id="PF07730">
    <property type="entry name" value="HisKA_3"/>
    <property type="match status" value="1"/>
</dbReference>
<proteinExistence type="predicted"/>
<dbReference type="eggNOG" id="COG4585">
    <property type="taxonomic scope" value="Bacteria"/>
</dbReference>
<sequence>MKDRVKQVYIAIYGLNFVIIVFLSMTMYFTIFKICDDYQARDFLEMARYLPHVAWTVPTYTIICFTLIGISNVLKEGVFKNQPVKIIFLYIADLILFGLITYLLNFSYKGFFLFITAGLFLFVNNMSVRLITLAITLICFILFDYDLLTVRIHLLSFQDYIDYYDPNIQIYLYSIKSALDSANLILVVLFFYMFIHSKIRENKEFVQLNNRLKENLAKLKIANVQLEEAGRMKERNRLAHEIHDILGHSLTCISTGLEASMEVTGTSNPVLARQLQRIKEVSDKGLMDIRRSVKELKVDVIVKSSLIEAIHELIANINALGKQRAFLEISGEPVTLQHDEELTVYRLVQESTTNAIRHGKAEDIFIKLTYGQDQLAIAIRDNGLGCHHLEKNFGLSHMEEQVQFLGGSISFITEDGGGFTTSAFIPLRKEGIDD</sequence>